<gene>
    <name evidence="1" type="ORF">L2E82_45932</name>
</gene>
<protein>
    <submittedName>
        <fullName evidence="1">Uncharacterized protein</fullName>
    </submittedName>
</protein>
<keyword evidence="2" id="KW-1185">Reference proteome</keyword>
<comment type="caution">
    <text evidence="1">The sequence shown here is derived from an EMBL/GenBank/DDBJ whole genome shotgun (WGS) entry which is preliminary data.</text>
</comment>
<organism evidence="1 2">
    <name type="scientific">Cichorium intybus</name>
    <name type="common">Chicory</name>
    <dbReference type="NCBI Taxonomy" id="13427"/>
    <lineage>
        <taxon>Eukaryota</taxon>
        <taxon>Viridiplantae</taxon>
        <taxon>Streptophyta</taxon>
        <taxon>Embryophyta</taxon>
        <taxon>Tracheophyta</taxon>
        <taxon>Spermatophyta</taxon>
        <taxon>Magnoliopsida</taxon>
        <taxon>eudicotyledons</taxon>
        <taxon>Gunneridae</taxon>
        <taxon>Pentapetalae</taxon>
        <taxon>asterids</taxon>
        <taxon>campanulids</taxon>
        <taxon>Asterales</taxon>
        <taxon>Asteraceae</taxon>
        <taxon>Cichorioideae</taxon>
        <taxon>Cichorieae</taxon>
        <taxon>Cichoriinae</taxon>
        <taxon>Cichorium</taxon>
    </lineage>
</organism>
<dbReference type="Proteomes" id="UP001055811">
    <property type="component" value="Linkage Group LG08"/>
</dbReference>
<accession>A0ACB8ZUV3</accession>
<reference evidence="2" key="1">
    <citation type="journal article" date="2022" name="Mol. Ecol. Resour.">
        <title>The genomes of chicory, endive, great burdock and yacon provide insights into Asteraceae palaeo-polyploidization history and plant inulin production.</title>
        <authorList>
            <person name="Fan W."/>
            <person name="Wang S."/>
            <person name="Wang H."/>
            <person name="Wang A."/>
            <person name="Jiang F."/>
            <person name="Liu H."/>
            <person name="Zhao H."/>
            <person name="Xu D."/>
            <person name="Zhang Y."/>
        </authorList>
    </citation>
    <scope>NUCLEOTIDE SEQUENCE [LARGE SCALE GENOMIC DNA]</scope>
    <source>
        <strain evidence="2">cv. Punajuju</strain>
    </source>
</reference>
<evidence type="ECO:0000313" key="1">
    <source>
        <dbReference type="EMBL" id="KAI3701281.1"/>
    </source>
</evidence>
<proteinExistence type="predicted"/>
<sequence length="544" mass="62548">MANEQTLELGNNEIKRKDFPYDFMFGVGTSAYQVEGSWNVDGKGMSNWDTFTLRRPDKILGGANGCVTVDNYARFKEDVQLLKKMGVKYYRFSISWPRILPGGKLSMGKSLEGINHYNKLIDELLLNGIKPFVTLFHWDLPNALEEEYMGFLSSKVVDDFVDYVDLCFWEFGDRVKDWVTINELYRFTYSAYVEGVYPPGRGGKDEEGDAETEPYTVAYNLLNCHAAAYRKYEKDYKAHQKGKVGITLDTDFYKPHRGSSNEEDVKAVQYAFDFQLGWFLEPLTKGTWPESMQKFATSPTPKNPNGRRLPKFSDDQLTKLIDSYDFLGINYYTSNFARYQAPTSDVLLGYLTDRHNTPLEKDPEGNLIGPVAFEGSWVHLCPEELTELLLLVTKTYNVSKSIVVTENGSQDQYLTDKTFVQVRDDTFRLDYIKKHLEAIKKARSKGVNVIGYFVWSFMDSFEWAFGYSSRFGMFYVDYSNNLLRYPKTSAIWFRKFLSENKLSGPKRSLTDAEHGQEDGVNDTFIEEVAEEILEVIPKLKKAKA</sequence>
<name>A0ACB8ZUV3_CICIN</name>
<reference evidence="1 2" key="2">
    <citation type="journal article" date="2022" name="Mol. Ecol. Resour.">
        <title>The genomes of chicory, endive, great burdock and yacon provide insights into Asteraceae paleo-polyploidization history and plant inulin production.</title>
        <authorList>
            <person name="Fan W."/>
            <person name="Wang S."/>
            <person name="Wang H."/>
            <person name="Wang A."/>
            <person name="Jiang F."/>
            <person name="Liu H."/>
            <person name="Zhao H."/>
            <person name="Xu D."/>
            <person name="Zhang Y."/>
        </authorList>
    </citation>
    <scope>NUCLEOTIDE SEQUENCE [LARGE SCALE GENOMIC DNA]</scope>
    <source>
        <strain evidence="2">cv. Punajuju</strain>
        <tissue evidence="1">Leaves</tissue>
    </source>
</reference>
<evidence type="ECO:0000313" key="2">
    <source>
        <dbReference type="Proteomes" id="UP001055811"/>
    </source>
</evidence>
<dbReference type="EMBL" id="CM042016">
    <property type="protein sequence ID" value="KAI3701281.1"/>
    <property type="molecule type" value="Genomic_DNA"/>
</dbReference>